<evidence type="ECO:0000256" key="1">
    <source>
        <dbReference type="SAM" id="Phobius"/>
    </source>
</evidence>
<dbReference type="AlphaFoldDB" id="A0AAD4PQ40"/>
<gene>
    <name evidence="2" type="ORF">KR093_003067</name>
</gene>
<evidence type="ECO:0000313" key="3">
    <source>
        <dbReference type="Proteomes" id="UP001200034"/>
    </source>
</evidence>
<feature type="non-terminal residue" evidence="2">
    <location>
        <position position="594"/>
    </location>
</feature>
<dbReference type="EMBL" id="JAJJHW010000681">
    <property type="protein sequence ID" value="KAH8384622.1"/>
    <property type="molecule type" value="Genomic_DNA"/>
</dbReference>
<proteinExistence type="predicted"/>
<organism evidence="2 3">
    <name type="scientific">Drosophila rubida</name>
    <dbReference type="NCBI Taxonomy" id="30044"/>
    <lineage>
        <taxon>Eukaryota</taxon>
        <taxon>Metazoa</taxon>
        <taxon>Ecdysozoa</taxon>
        <taxon>Arthropoda</taxon>
        <taxon>Hexapoda</taxon>
        <taxon>Insecta</taxon>
        <taxon>Pterygota</taxon>
        <taxon>Neoptera</taxon>
        <taxon>Endopterygota</taxon>
        <taxon>Diptera</taxon>
        <taxon>Brachycera</taxon>
        <taxon>Muscomorpha</taxon>
        <taxon>Ephydroidea</taxon>
        <taxon>Drosophilidae</taxon>
        <taxon>Drosophila</taxon>
    </lineage>
</organism>
<comment type="caution">
    <text evidence="2">The sequence shown here is derived from an EMBL/GenBank/DDBJ whole genome shotgun (WGS) entry which is preliminary data.</text>
</comment>
<reference evidence="2" key="1">
    <citation type="journal article" date="2021" name="Mol. Ecol. Resour.">
        <title>Phylogenomic analyses of the genus Drosophila reveals genomic signals of climate adaptation.</title>
        <authorList>
            <person name="Li F."/>
            <person name="Rane R.V."/>
            <person name="Luria V."/>
            <person name="Xiong Z."/>
            <person name="Chen J."/>
            <person name="Li Z."/>
            <person name="Catullo R.A."/>
            <person name="Griffin P.C."/>
            <person name="Schiffer M."/>
            <person name="Pearce S."/>
            <person name="Lee S.F."/>
            <person name="McElroy K."/>
            <person name="Stocker A."/>
            <person name="Shirriffs J."/>
            <person name="Cockerell F."/>
            <person name="Coppin C."/>
            <person name="Sgro C.M."/>
            <person name="Karger A."/>
            <person name="Cain J.W."/>
            <person name="Weber J.A."/>
            <person name="Santpere G."/>
            <person name="Kirschner M.W."/>
            <person name="Hoffmann A.A."/>
            <person name="Oakeshott J.G."/>
            <person name="Zhang G."/>
        </authorList>
    </citation>
    <scope>NUCLEOTIDE SEQUENCE</scope>
    <source>
        <strain evidence="2">BGI-SZ-2011g</strain>
    </source>
</reference>
<protein>
    <submittedName>
        <fullName evidence="2">Uncharacterized protein</fullName>
    </submittedName>
</protein>
<feature type="transmembrane region" description="Helical" evidence="1">
    <location>
        <begin position="303"/>
        <end position="325"/>
    </location>
</feature>
<accession>A0AAD4PQ40</accession>
<keyword evidence="3" id="KW-1185">Reference proteome</keyword>
<keyword evidence="1" id="KW-0812">Transmembrane</keyword>
<keyword evidence="1" id="KW-1133">Transmembrane helix</keyword>
<feature type="non-terminal residue" evidence="2">
    <location>
        <position position="1"/>
    </location>
</feature>
<dbReference type="Proteomes" id="UP001200034">
    <property type="component" value="Unassembled WGS sequence"/>
</dbReference>
<feature type="transmembrane region" description="Helical" evidence="1">
    <location>
        <begin position="360"/>
        <end position="380"/>
    </location>
</feature>
<keyword evidence="1" id="KW-0472">Membrane</keyword>
<feature type="transmembrane region" description="Helical" evidence="1">
    <location>
        <begin position="557"/>
        <end position="577"/>
    </location>
</feature>
<sequence length="594" mass="69237">QRLKIEWNDKSVNGTQVKVPAQIVKSLKIELNYESILVVHNKLAACVVELEDYATTPIINFNENQNFSIKASFNRRFLVLVCLGNRSNAVLKVLSKNLEGMRDAAILLIANNHVDRSLTNVFKYCFKYKMLNVLAIRNWGQDRHIYSYRAFPNLILIKRHISEVERFFVSQLKDISGYPIVSMPDNILPRSVYFKDAQGQPQFSGYLARFIKEFARSLNATLSIPWCHVPLDRPEEMIIHDSISLMTKGVVDIPMSIINIATAFDESSLICSYVVEISAWQLLLPMEAELRSELMVLASANEFHVYFGILVILLFTLVLHFTTCLELGEWSYLGWLNLLIDPVLKTILNQAFVLPRRSSIMWKFIYCMMMLFGLLSYNIYLAQLEMNIIHPPRRPPLRTYEDLRKVGLKILMSPDDRYMMQDTLGREHMNAFWDVYEVVNRSFFQVMRRQPNSSYAYPITHTLWPLIERKYAKLPYPSFRISKEFTFIDLVPFGLPLPRNSIYEEALNRFILNTHCSGLYENWFHRTFQHLVEIGKMEVLPYQSIEETVHMLCWKDLYVISVVASIHICIAIIVFVFEVAMGNVHRYIYNNSRA</sequence>
<dbReference type="SUPFAM" id="SSF53850">
    <property type="entry name" value="Periplasmic binding protein-like II"/>
    <property type="match status" value="1"/>
</dbReference>
<name>A0AAD4PQ40_9MUSC</name>
<evidence type="ECO:0000313" key="2">
    <source>
        <dbReference type="EMBL" id="KAH8384622.1"/>
    </source>
</evidence>